<dbReference type="InterPro" id="IPR050855">
    <property type="entry name" value="NDM-1-like"/>
</dbReference>
<name>A0ABU6KMQ2_9BACI</name>
<reference evidence="2 3" key="1">
    <citation type="journal article" date="2024" name="Int. J. Syst. Evol. Microbiol.">
        <title>Virgibacillus tibetensis sp. nov., isolated from salt lake on the Tibetan Plateau of China.</title>
        <authorList>
            <person name="Phurbu D."/>
            <person name="Liu Z.-X."/>
            <person name="Wang R."/>
            <person name="Zheng Y.-Y."/>
            <person name="Liu H.-C."/>
            <person name="Zhou Y.-G."/>
            <person name="Yu Y.-J."/>
            <person name="Li A.-H."/>
        </authorList>
    </citation>
    <scope>NUCLEOTIDE SEQUENCE [LARGE SCALE GENOMIC DNA]</scope>
    <source>
        <strain evidence="2 3">C22-A2</strain>
    </source>
</reference>
<accession>A0ABU6KMQ2</accession>
<evidence type="ECO:0000259" key="1">
    <source>
        <dbReference type="SMART" id="SM00849"/>
    </source>
</evidence>
<evidence type="ECO:0000313" key="2">
    <source>
        <dbReference type="EMBL" id="MEC5425852.1"/>
    </source>
</evidence>
<gene>
    <name evidence="2" type="ORF">QGM71_20570</name>
</gene>
<dbReference type="InterPro" id="IPR036866">
    <property type="entry name" value="RibonucZ/Hydroxyglut_hydro"/>
</dbReference>
<dbReference type="InterPro" id="IPR001279">
    <property type="entry name" value="Metallo-B-lactamas"/>
</dbReference>
<feature type="domain" description="Metallo-beta-lactamase" evidence="1">
    <location>
        <begin position="20"/>
        <end position="219"/>
    </location>
</feature>
<dbReference type="PANTHER" id="PTHR42951">
    <property type="entry name" value="METALLO-BETA-LACTAMASE DOMAIN-CONTAINING"/>
    <property type="match status" value="1"/>
</dbReference>
<evidence type="ECO:0000313" key="3">
    <source>
        <dbReference type="Proteomes" id="UP001335737"/>
    </source>
</evidence>
<dbReference type="PANTHER" id="PTHR42951:SF4">
    <property type="entry name" value="ACYL-COENZYME A THIOESTERASE MBLAC2"/>
    <property type="match status" value="1"/>
</dbReference>
<comment type="caution">
    <text evidence="2">The sequence shown here is derived from an EMBL/GenBank/DDBJ whole genome shotgun (WGS) entry which is preliminary data.</text>
</comment>
<sequence>MLQKITANTYYLINDDEKERPTLGVISGGNASLVVDAGNSSLHAQELISEVKRLRLPPIKYVVVTHAHWDHFLGVNEYEAHFIVSKKTNEKLQFWKSCSFSDEGLKEIDREMNVGSTFSEIIKTELNDRDTFQLKDADIIFDNQLTLDLGDMLCTIDEMDSTHTEDATVVYNPKEKVVFFGDATYGKTTESLFHYSHNKIDSMIQNAKKYQVNWSVLGHESVCDRDEMDLYWSELTSSSRAVHTSSLKGSIDTFRLNEGREPTDNEMFFIKAFINDIIIELKS</sequence>
<organism evidence="2 3">
    <name type="scientific">Virgibacillus tibetensis</name>
    <dbReference type="NCBI Taxonomy" id="3042313"/>
    <lineage>
        <taxon>Bacteria</taxon>
        <taxon>Bacillati</taxon>
        <taxon>Bacillota</taxon>
        <taxon>Bacilli</taxon>
        <taxon>Bacillales</taxon>
        <taxon>Bacillaceae</taxon>
        <taxon>Virgibacillus</taxon>
    </lineage>
</organism>
<dbReference type="SUPFAM" id="SSF56281">
    <property type="entry name" value="Metallo-hydrolase/oxidoreductase"/>
    <property type="match status" value="1"/>
</dbReference>
<dbReference type="Pfam" id="PF00753">
    <property type="entry name" value="Lactamase_B"/>
    <property type="match status" value="1"/>
</dbReference>
<proteinExistence type="predicted"/>
<dbReference type="EMBL" id="JARZFX010000021">
    <property type="protein sequence ID" value="MEC5425852.1"/>
    <property type="molecule type" value="Genomic_DNA"/>
</dbReference>
<dbReference type="SMART" id="SM00849">
    <property type="entry name" value="Lactamase_B"/>
    <property type="match status" value="1"/>
</dbReference>
<protein>
    <submittedName>
        <fullName evidence="2">MBL fold metallo-hydrolase</fullName>
    </submittedName>
</protein>
<keyword evidence="3" id="KW-1185">Reference proteome</keyword>
<dbReference type="Gene3D" id="3.60.15.10">
    <property type="entry name" value="Ribonuclease Z/Hydroxyacylglutathione hydrolase-like"/>
    <property type="match status" value="1"/>
</dbReference>
<dbReference type="RefSeq" id="WP_327609386.1">
    <property type="nucleotide sequence ID" value="NZ_JARZFX010000021.1"/>
</dbReference>
<dbReference type="Proteomes" id="UP001335737">
    <property type="component" value="Unassembled WGS sequence"/>
</dbReference>